<dbReference type="Proteomes" id="UP000789366">
    <property type="component" value="Unassembled WGS sequence"/>
</dbReference>
<protein>
    <submittedName>
        <fullName evidence="1">3671_t:CDS:1</fullName>
    </submittedName>
</protein>
<evidence type="ECO:0000313" key="2">
    <source>
        <dbReference type="Proteomes" id="UP000789366"/>
    </source>
</evidence>
<name>A0ACA9LEA3_9GLOM</name>
<comment type="caution">
    <text evidence="1">The sequence shown here is derived from an EMBL/GenBank/DDBJ whole genome shotgun (WGS) entry which is preliminary data.</text>
</comment>
<reference evidence="1" key="1">
    <citation type="submission" date="2021-06" db="EMBL/GenBank/DDBJ databases">
        <authorList>
            <person name="Kallberg Y."/>
            <person name="Tangrot J."/>
            <person name="Rosling A."/>
        </authorList>
    </citation>
    <scope>NUCLEOTIDE SEQUENCE</scope>
    <source>
        <strain evidence="1">28 12/20/2015</strain>
    </source>
</reference>
<organism evidence="1 2">
    <name type="scientific">Cetraspora pellucida</name>
    <dbReference type="NCBI Taxonomy" id="1433469"/>
    <lineage>
        <taxon>Eukaryota</taxon>
        <taxon>Fungi</taxon>
        <taxon>Fungi incertae sedis</taxon>
        <taxon>Mucoromycota</taxon>
        <taxon>Glomeromycotina</taxon>
        <taxon>Glomeromycetes</taxon>
        <taxon>Diversisporales</taxon>
        <taxon>Gigasporaceae</taxon>
        <taxon>Cetraspora</taxon>
    </lineage>
</organism>
<evidence type="ECO:0000313" key="1">
    <source>
        <dbReference type="EMBL" id="CAG8525577.1"/>
    </source>
</evidence>
<accession>A0ACA9LEA3</accession>
<gene>
    <name evidence="1" type="ORF">SPELUC_LOCUS4133</name>
</gene>
<keyword evidence="2" id="KW-1185">Reference proteome</keyword>
<sequence length="146" mass="16347">MFSIKYSAIVLFITAILFNIANGADPNYMLQLVNNERKKINLPALTLDSRLIKAAQNHADYMASIKTLTHDDKSGNVGDRIKAQGYNWSVYGENIAAGQQNEVEAMKSWMNSPPYKQNILGERFKHLGVGYSSNGNYWTQNFAAPI</sequence>
<dbReference type="EMBL" id="CAJVPW010003526">
    <property type="protein sequence ID" value="CAG8525577.1"/>
    <property type="molecule type" value="Genomic_DNA"/>
</dbReference>
<proteinExistence type="predicted"/>